<evidence type="ECO:0000313" key="1">
    <source>
        <dbReference type="EMBL" id="TMW60871.1"/>
    </source>
</evidence>
<reference evidence="1" key="1">
    <citation type="submission" date="2019-03" db="EMBL/GenBank/DDBJ databases">
        <title>Long read genome sequence of the mycoparasitic Pythium oligandrum ATCC 38472 isolated from sugarbeet rhizosphere.</title>
        <authorList>
            <person name="Gaulin E."/>
        </authorList>
    </citation>
    <scope>NUCLEOTIDE SEQUENCE</scope>
    <source>
        <strain evidence="1">ATCC 38472_TT</strain>
    </source>
</reference>
<protein>
    <submittedName>
        <fullName evidence="1">Uncharacterized protein</fullName>
    </submittedName>
</protein>
<organism evidence="1 2">
    <name type="scientific">Pythium oligandrum</name>
    <name type="common">Mycoparasitic fungus</name>
    <dbReference type="NCBI Taxonomy" id="41045"/>
    <lineage>
        <taxon>Eukaryota</taxon>
        <taxon>Sar</taxon>
        <taxon>Stramenopiles</taxon>
        <taxon>Oomycota</taxon>
        <taxon>Peronosporomycetes</taxon>
        <taxon>Pythiales</taxon>
        <taxon>Pythiaceae</taxon>
        <taxon>Pythium</taxon>
    </lineage>
</organism>
<name>A0A8K1FFS5_PYTOL</name>
<dbReference type="OrthoDB" id="158111at2759"/>
<proteinExistence type="predicted"/>
<dbReference type="InterPro" id="IPR036404">
    <property type="entry name" value="Jacalin-like_lectin_dom_sf"/>
</dbReference>
<comment type="caution">
    <text evidence="1">The sequence shown here is derived from an EMBL/GenBank/DDBJ whole genome shotgun (WGS) entry which is preliminary data.</text>
</comment>
<evidence type="ECO:0000313" key="2">
    <source>
        <dbReference type="Proteomes" id="UP000794436"/>
    </source>
</evidence>
<dbReference type="SUPFAM" id="SSF51101">
    <property type="entry name" value="Mannose-binding lectins"/>
    <property type="match status" value="1"/>
</dbReference>
<gene>
    <name evidence="1" type="ORF">Poli38472_000913</name>
</gene>
<accession>A0A8K1FFS5</accession>
<dbReference type="Gene3D" id="2.100.10.30">
    <property type="entry name" value="Jacalin-like lectin domain"/>
    <property type="match status" value="1"/>
</dbReference>
<dbReference type="Proteomes" id="UP000794436">
    <property type="component" value="Unassembled WGS sequence"/>
</dbReference>
<dbReference type="EMBL" id="SPLM01000108">
    <property type="protein sequence ID" value="TMW60871.1"/>
    <property type="molecule type" value="Genomic_DNA"/>
</dbReference>
<keyword evidence="2" id="KW-1185">Reference proteome</keyword>
<dbReference type="AlphaFoldDB" id="A0A8K1FFS5"/>
<sequence>MYSHQLVARRASVASDLENDLRYRVCRVILWGAKGFDGYRFVFRHYRTGQEVNGKSVATHRAQRGAVPPVVYPLEQGEYIVGVEGEESTYTDALELVTSTGRRLRVGHGGGSAFRRGVDSNHEVRGLNCLFSSLGEIEQVQPRAVKIPTMNMLRDADHRVLRAYQESKALERECYRLQTDLNARFNEIVSILQRGIAYPTALAVEYIDIADAAVHVLHACKNRLGFAFGGKHRVSEQMNDVTKRITHLDELIKEFTSAEAILVNQPEATPTIDQVRGLILEAMDKKDVDVVIKLYVQHLDMLRESELRRMLMEKLIRESDRDHLETLIRSLATTTQRTVPQVLADLTSQVPTPFQMAVRFENLPFVEWLLMEGHVDPFEELPPNEASDWTAKMPEELLESVEDSEIQMRMRYLFTHIKKRREFASQTALMATTGEITFDQLILLVPHVTSVYDMQPLYTFGVTHLDADQFKTLVVCASDHIIQEKLVLDDNAAVFFKMALKHLLSKEVITRIEYEQYKIRNVKVNMEGAEWVIEIKQSIQKLQWQVETIEDHVNVLQRSLSNLRNALIQKEVAEAQRRRCEHMVSLISMALFAIGGPVFQALQDAINLAEPLHLFFAALSIDEEQVGQFLSDKCAQFVFREGVQDVLEQAHLDPEDFVGVLRDAVILEHPELVKQNPQDGTEDTPPAAISGFIKLENEIAVVHEPPVVDVSKEMTRLSFSEPVIKSQGSFERNEQHLAQESMVFLDPPKGAWYVTPPSSNESFLERRASMDSVSSFRMSTAPPSVHVDESELEAHPYHFAVYESGGDLKEFSDIVQWFDQEDRSKINDELSVTVEPDNTQKMMQPQVYASYLGYLEIVEHLFHNPELAPREKRYLTMRRAQQRQTQRASMASSA</sequence>